<proteinExistence type="predicted"/>
<gene>
    <name evidence="1" type="ORF">DENOEST_1912</name>
</gene>
<dbReference type="EMBL" id="LR778301">
    <property type="protein sequence ID" value="CAB1369077.1"/>
    <property type="molecule type" value="Genomic_DNA"/>
</dbReference>
<evidence type="ECO:0000313" key="1">
    <source>
        <dbReference type="EMBL" id="CAB1369077.1"/>
    </source>
</evidence>
<evidence type="ECO:0000313" key="2">
    <source>
        <dbReference type="Proteomes" id="UP000515733"/>
    </source>
</evidence>
<reference evidence="1 2" key="1">
    <citation type="submission" date="2020-03" db="EMBL/GenBank/DDBJ databases">
        <authorList>
            <consortium name="Genoscope - CEA"/>
            <person name="William W."/>
        </authorList>
    </citation>
    <scope>NUCLEOTIDE SEQUENCE [LARGE SCALE GENOMIC DNA]</scope>
    <source>
        <strain evidence="2">DSM 16959</strain>
    </source>
</reference>
<sequence length="286" mass="32247">MMSPAQRNEVDRYLLSGDSDVWSAVWPGSSFVEREKQGHAALRGALIAAVLERTRHVEASTLLEGIDLPTFARTKLSPLVCGLFPSTEREVVLGVMESSIVFLTPATIAAVLESTPWHMTAWNLANLYLASVDAELLSDDAPQILGLSEETTCYLSVEYFRTGNRFDDYVVHEAAHIFHNCKRATVGLPEARHRDWLLDIDFTKRETFAYACEAYSRILELGATRQARSSLLDELEQEGMPPDERVEEGEYVDILREAIAARNGWKHIRERCSPVKRTRRHTTIQA</sequence>
<dbReference type="Proteomes" id="UP000515733">
    <property type="component" value="Chromosome"/>
</dbReference>
<dbReference type="AlphaFoldDB" id="A0A6S6XW53"/>
<accession>A0A6S6XW53</accession>
<keyword evidence="2" id="KW-1185">Reference proteome</keyword>
<protein>
    <submittedName>
        <fullName evidence="1">Uncharacterized protein</fullName>
    </submittedName>
</protein>
<name>A0A6S6XW53_9PROT</name>
<dbReference type="KEGG" id="doe:DENOEST_1912"/>
<organism evidence="1 2">
    <name type="scientific">Denitratisoma oestradiolicum</name>
    <dbReference type="NCBI Taxonomy" id="311182"/>
    <lineage>
        <taxon>Bacteria</taxon>
        <taxon>Pseudomonadati</taxon>
        <taxon>Pseudomonadota</taxon>
        <taxon>Betaproteobacteria</taxon>
        <taxon>Nitrosomonadales</taxon>
        <taxon>Sterolibacteriaceae</taxon>
        <taxon>Denitratisoma</taxon>
    </lineage>
</organism>